<dbReference type="GO" id="GO:0008094">
    <property type="term" value="F:ATP-dependent activity, acting on DNA"/>
    <property type="evidence" value="ECO:0007669"/>
    <property type="project" value="TreeGrafter"/>
</dbReference>
<dbReference type="GO" id="GO:0005737">
    <property type="term" value="C:cytoplasm"/>
    <property type="evidence" value="ECO:0007669"/>
    <property type="project" value="TreeGrafter"/>
</dbReference>
<feature type="domain" description="Helicase ATP-binding" evidence="9">
    <location>
        <begin position="333"/>
        <end position="542"/>
    </location>
</feature>
<evidence type="ECO:0000259" key="9">
    <source>
        <dbReference type="PROSITE" id="PS51192"/>
    </source>
</evidence>
<accession>A0A9W4UP16</accession>
<dbReference type="SMART" id="SM00490">
    <property type="entry name" value="HELICc"/>
    <property type="match status" value="1"/>
</dbReference>
<dbReference type="Pfam" id="PF00176">
    <property type="entry name" value="SNF2-rel_dom"/>
    <property type="match status" value="1"/>
</dbReference>
<keyword evidence="4" id="KW-0347">Helicase</keyword>
<feature type="domain" description="RING-type" evidence="8">
    <location>
        <begin position="703"/>
        <end position="753"/>
    </location>
</feature>
<evidence type="ECO:0000256" key="2">
    <source>
        <dbReference type="ARBA" id="ARBA00022741"/>
    </source>
</evidence>
<keyword evidence="6" id="KW-0863">Zinc-finger</keyword>
<keyword evidence="6" id="KW-0479">Metal-binding</keyword>
<dbReference type="Proteomes" id="UP001152607">
    <property type="component" value="Unassembled WGS sequence"/>
</dbReference>
<keyword evidence="12" id="KW-1185">Reference proteome</keyword>
<feature type="region of interest" description="Disordered" evidence="7">
    <location>
        <begin position="436"/>
        <end position="469"/>
    </location>
</feature>
<dbReference type="GO" id="GO:0004386">
    <property type="term" value="F:helicase activity"/>
    <property type="evidence" value="ECO:0007669"/>
    <property type="project" value="UniProtKB-KW"/>
</dbReference>
<dbReference type="InterPro" id="IPR027417">
    <property type="entry name" value="P-loop_NTPase"/>
</dbReference>
<keyword evidence="3" id="KW-0378">Hydrolase</keyword>
<name>A0A9W4UP16_9PLEO</name>
<feature type="region of interest" description="Disordered" evidence="7">
    <location>
        <begin position="83"/>
        <end position="130"/>
    </location>
</feature>
<feature type="region of interest" description="Disordered" evidence="7">
    <location>
        <begin position="779"/>
        <end position="863"/>
    </location>
</feature>
<evidence type="ECO:0000259" key="8">
    <source>
        <dbReference type="PROSITE" id="PS50089"/>
    </source>
</evidence>
<dbReference type="GO" id="GO:0005634">
    <property type="term" value="C:nucleus"/>
    <property type="evidence" value="ECO:0007669"/>
    <property type="project" value="TreeGrafter"/>
</dbReference>
<keyword evidence="6" id="KW-0862">Zinc</keyword>
<evidence type="ECO:0000256" key="6">
    <source>
        <dbReference type="PROSITE-ProRule" id="PRU00175"/>
    </source>
</evidence>
<dbReference type="PROSITE" id="PS50089">
    <property type="entry name" value="ZF_RING_2"/>
    <property type="match status" value="1"/>
</dbReference>
<feature type="compositionally biased region" description="Acidic residues" evidence="7">
    <location>
        <begin position="779"/>
        <end position="806"/>
    </location>
</feature>
<dbReference type="InterPro" id="IPR049730">
    <property type="entry name" value="SNF2/RAD54-like_C"/>
</dbReference>
<dbReference type="Pfam" id="PF00271">
    <property type="entry name" value="Helicase_C"/>
    <property type="match status" value="1"/>
</dbReference>
<sequence>MDYDLYTPPSDLGDRQEIQGEIDFIHTVVATLDPKSPQYEEAMAHYYGQLDNMNRQLRQCSTVATPAPSYPVAMGTSNYQMPNEVSSYSKPNGGPSYSTQNGGSNYSVSNGKFSSNLQPHSNASQRRSELSFPGYATSSLPVRSQQHDSWNTQLQVPIQSSNFIDLTQDDDDPFIETKDAFMPGVQPSFDISNQTFMNNDQLANYLWDPAAPKMEIPALQTVRPFSSQLNGLNPQQDYNRVNHLMEDSHSTQLSSLMGVGGATTWGNPVPETDYDYLFGGHVPAPDEPEAVQDLIENIKFDQEVRPDQRKPTPVAMKSTLMEHQKIALTWLLMMERNNTKGGILADEMGLGKTVQALALILANPSEDPACKTTLIIAPVALMRQWEKEIERHVKPHHRLKVFVCHNEGPRKKPWSSLRNYDVVLTTYGTLASQYKRKTNRLKQQEQEKKQQELDQEQQGGDGGPKKRRRITEYLEPDLGLVGRDCMWYRVILDEAQCIKNRDTWSSKAADDLQSRYRLAMTGTPMMNSVDELYSLVRFLKIPPYNSWAKFRMDVSTPLKKSDHMRQQAMQRVQALLKSIMLRRCKTTLVDGKEICQIPPKETLIQHVEFSDEEMSLYKAIETKSQLQFNKYLAKGTVNNNYANVLVMLLRLRQICCHPHLVKDLGVQASTENISGEELEDRAGMLSAEVVNRLRNCADEGFECPICYETVVNPTIFIPCGHTCCGECFQKLIDPSRAIQQGMETSEARCPECRNALSSKEITDFMHFCRVHMPELLDDLDLQDNSETDNGSEDDSDEESDGEESGDDVDKNGNLKNFVVDTEDDEEYLDDELTSGKDEEEDVKPAKSQREDKGKGKAKAKKPKVTLAQLKKDSLRNKDAKRRYLKRLRKQFQTSAKIEKTMELLSEINAKDPTEKTLVFSQFTSLLDLLEVPLQERKVKYQRYDGSMSMNDRADAVNQFMDNASETVFLISLKAGNAGLNLNKASQVIILDPFWNPFVEDQAVDRAHRMPQQREVKVHRVLVPETVEDRICALQDKKRDLINTAMDEGVGKQLTRLSVGELRYLFGLSPH</sequence>
<organism evidence="11 12">
    <name type="scientific">Periconia digitata</name>
    <dbReference type="NCBI Taxonomy" id="1303443"/>
    <lineage>
        <taxon>Eukaryota</taxon>
        <taxon>Fungi</taxon>
        <taxon>Dikarya</taxon>
        <taxon>Ascomycota</taxon>
        <taxon>Pezizomycotina</taxon>
        <taxon>Dothideomycetes</taxon>
        <taxon>Pleosporomycetidae</taxon>
        <taxon>Pleosporales</taxon>
        <taxon>Massarineae</taxon>
        <taxon>Periconiaceae</taxon>
        <taxon>Periconia</taxon>
    </lineage>
</organism>
<evidence type="ECO:0000256" key="3">
    <source>
        <dbReference type="ARBA" id="ARBA00022801"/>
    </source>
</evidence>
<dbReference type="GO" id="GO:0000724">
    <property type="term" value="P:double-strand break repair via homologous recombination"/>
    <property type="evidence" value="ECO:0007669"/>
    <property type="project" value="TreeGrafter"/>
</dbReference>
<feature type="domain" description="Helicase C-terminal" evidence="10">
    <location>
        <begin position="896"/>
        <end position="1057"/>
    </location>
</feature>
<dbReference type="InterPro" id="IPR014001">
    <property type="entry name" value="Helicase_ATP-bd"/>
</dbReference>
<dbReference type="Gene3D" id="3.40.50.300">
    <property type="entry name" value="P-loop containing nucleotide triphosphate hydrolases"/>
    <property type="match status" value="2"/>
</dbReference>
<feature type="compositionally biased region" description="Polar residues" evidence="7">
    <location>
        <begin position="83"/>
        <end position="125"/>
    </location>
</feature>
<evidence type="ECO:0000256" key="1">
    <source>
        <dbReference type="ARBA" id="ARBA00007025"/>
    </source>
</evidence>
<dbReference type="SUPFAM" id="SSF52540">
    <property type="entry name" value="P-loop containing nucleoside triphosphate hydrolases"/>
    <property type="match status" value="2"/>
</dbReference>
<dbReference type="CDD" id="cd18793">
    <property type="entry name" value="SF2_C_SNF"/>
    <property type="match status" value="1"/>
</dbReference>
<dbReference type="GO" id="GO:0016787">
    <property type="term" value="F:hydrolase activity"/>
    <property type="evidence" value="ECO:0007669"/>
    <property type="project" value="UniProtKB-KW"/>
</dbReference>
<dbReference type="InterPro" id="IPR050628">
    <property type="entry name" value="SNF2_RAD54_helicase_TF"/>
</dbReference>
<dbReference type="OrthoDB" id="423559at2759"/>
<feature type="compositionally biased region" description="Acidic residues" evidence="7">
    <location>
        <begin position="820"/>
        <end position="841"/>
    </location>
</feature>
<dbReference type="InterPro" id="IPR038718">
    <property type="entry name" value="SNF2-like_sf"/>
</dbReference>
<evidence type="ECO:0000256" key="7">
    <source>
        <dbReference type="SAM" id="MobiDB-lite"/>
    </source>
</evidence>
<dbReference type="PANTHER" id="PTHR45626:SF16">
    <property type="entry name" value="ATP-DEPENDENT HELICASE ULS1"/>
    <property type="match status" value="1"/>
</dbReference>
<dbReference type="PROSITE" id="PS51194">
    <property type="entry name" value="HELICASE_CTER"/>
    <property type="match status" value="1"/>
</dbReference>
<dbReference type="Gene3D" id="3.30.40.10">
    <property type="entry name" value="Zinc/RING finger domain, C3HC4 (zinc finger)"/>
    <property type="match status" value="1"/>
</dbReference>
<evidence type="ECO:0000256" key="4">
    <source>
        <dbReference type="ARBA" id="ARBA00022806"/>
    </source>
</evidence>
<dbReference type="SMART" id="SM00487">
    <property type="entry name" value="DEXDc"/>
    <property type="match status" value="1"/>
</dbReference>
<dbReference type="AlphaFoldDB" id="A0A9W4UP16"/>
<keyword evidence="2" id="KW-0547">Nucleotide-binding</keyword>
<comment type="similarity">
    <text evidence="1">Belongs to the SNF2/RAD54 helicase family.</text>
</comment>
<comment type="caution">
    <text evidence="11">The sequence shown here is derived from an EMBL/GenBank/DDBJ whole genome shotgun (WGS) entry which is preliminary data.</text>
</comment>
<dbReference type="Gene3D" id="3.40.50.10810">
    <property type="entry name" value="Tandem AAA-ATPase domain"/>
    <property type="match status" value="2"/>
</dbReference>
<feature type="compositionally biased region" description="Basic and acidic residues" evidence="7">
    <location>
        <begin position="842"/>
        <end position="854"/>
    </location>
</feature>
<dbReference type="CDD" id="cd18008">
    <property type="entry name" value="DEXDc_SHPRH-like"/>
    <property type="match status" value="1"/>
</dbReference>
<dbReference type="SUPFAM" id="SSF57850">
    <property type="entry name" value="RING/U-box"/>
    <property type="match status" value="1"/>
</dbReference>
<dbReference type="PANTHER" id="PTHR45626">
    <property type="entry name" value="TRANSCRIPTION TERMINATION FACTOR 2-RELATED"/>
    <property type="match status" value="1"/>
</dbReference>
<dbReference type="PROSITE" id="PS51192">
    <property type="entry name" value="HELICASE_ATP_BIND_1"/>
    <property type="match status" value="1"/>
</dbReference>
<dbReference type="SMART" id="SM00184">
    <property type="entry name" value="RING"/>
    <property type="match status" value="1"/>
</dbReference>
<reference evidence="11" key="1">
    <citation type="submission" date="2023-01" db="EMBL/GenBank/DDBJ databases">
        <authorList>
            <person name="Van Ghelder C."/>
            <person name="Rancurel C."/>
        </authorList>
    </citation>
    <scope>NUCLEOTIDE SEQUENCE</scope>
    <source>
        <strain evidence="11">CNCM I-4278</strain>
    </source>
</reference>
<gene>
    <name evidence="11" type="ORF">PDIGIT_LOCUS12869</name>
</gene>
<dbReference type="InterPro" id="IPR001650">
    <property type="entry name" value="Helicase_C-like"/>
</dbReference>
<dbReference type="EMBL" id="CAOQHR010000009">
    <property type="protein sequence ID" value="CAI6339706.1"/>
    <property type="molecule type" value="Genomic_DNA"/>
</dbReference>
<dbReference type="InterPro" id="IPR000330">
    <property type="entry name" value="SNF2_N"/>
</dbReference>
<dbReference type="InterPro" id="IPR013083">
    <property type="entry name" value="Znf_RING/FYVE/PHD"/>
</dbReference>
<dbReference type="GO" id="GO:0005524">
    <property type="term" value="F:ATP binding"/>
    <property type="evidence" value="ECO:0007669"/>
    <property type="project" value="UniProtKB-KW"/>
</dbReference>
<feature type="compositionally biased region" description="Basic and acidic residues" evidence="7">
    <location>
        <begin position="442"/>
        <end position="452"/>
    </location>
</feature>
<proteinExistence type="inferred from homology"/>
<dbReference type="GO" id="GO:0008270">
    <property type="term" value="F:zinc ion binding"/>
    <property type="evidence" value="ECO:0007669"/>
    <property type="project" value="UniProtKB-KW"/>
</dbReference>
<keyword evidence="5" id="KW-0067">ATP-binding</keyword>
<evidence type="ECO:0000259" key="10">
    <source>
        <dbReference type="PROSITE" id="PS51194"/>
    </source>
</evidence>
<evidence type="ECO:0000313" key="11">
    <source>
        <dbReference type="EMBL" id="CAI6339706.1"/>
    </source>
</evidence>
<dbReference type="CDD" id="cd16449">
    <property type="entry name" value="RING-HC"/>
    <property type="match status" value="1"/>
</dbReference>
<protein>
    <submittedName>
        <fullName evidence="11">Uncharacterized protein</fullName>
    </submittedName>
</protein>
<dbReference type="Pfam" id="PF13920">
    <property type="entry name" value="zf-C3HC4_3"/>
    <property type="match status" value="1"/>
</dbReference>
<evidence type="ECO:0000313" key="12">
    <source>
        <dbReference type="Proteomes" id="UP001152607"/>
    </source>
</evidence>
<dbReference type="InterPro" id="IPR001841">
    <property type="entry name" value="Znf_RING"/>
</dbReference>
<evidence type="ECO:0000256" key="5">
    <source>
        <dbReference type="ARBA" id="ARBA00022840"/>
    </source>
</evidence>